<proteinExistence type="predicted"/>
<protein>
    <recommendedName>
        <fullName evidence="4">Lipoprotein</fullName>
    </recommendedName>
</protein>
<sequence>MKSLKLLCLPLLALSIGLAACGGKDKDPVPGGSAKKVQYKATASAGVQLYSAIYGYDQSITTVTSIGGTTWASPVIDVPASARGGTCVVGAVGANAQSTLKVEMFVNGELVKTGTSSGTALSAGTNLVF</sequence>
<organism evidence="2 3">
    <name type="scientific">Chitinophaga pollutisoli</name>
    <dbReference type="NCBI Taxonomy" id="3133966"/>
    <lineage>
        <taxon>Bacteria</taxon>
        <taxon>Pseudomonadati</taxon>
        <taxon>Bacteroidota</taxon>
        <taxon>Chitinophagia</taxon>
        <taxon>Chitinophagales</taxon>
        <taxon>Chitinophagaceae</taxon>
        <taxon>Chitinophaga</taxon>
    </lineage>
</organism>
<evidence type="ECO:0000256" key="1">
    <source>
        <dbReference type="SAM" id="SignalP"/>
    </source>
</evidence>
<keyword evidence="3" id="KW-1185">Reference proteome</keyword>
<dbReference type="Proteomes" id="UP001485459">
    <property type="component" value="Chromosome"/>
</dbReference>
<accession>A0ABZ2YNK1</accession>
<keyword evidence="1" id="KW-0732">Signal</keyword>
<feature type="signal peptide" evidence="1">
    <location>
        <begin position="1"/>
        <end position="19"/>
    </location>
</feature>
<feature type="chain" id="PRO_5046803183" description="Lipoprotein" evidence="1">
    <location>
        <begin position="20"/>
        <end position="129"/>
    </location>
</feature>
<evidence type="ECO:0000313" key="3">
    <source>
        <dbReference type="Proteomes" id="UP001485459"/>
    </source>
</evidence>
<gene>
    <name evidence="2" type="ORF">WJU16_25660</name>
</gene>
<dbReference type="RefSeq" id="WP_341836210.1">
    <property type="nucleotide sequence ID" value="NZ_CP149822.1"/>
</dbReference>
<evidence type="ECO:0000313" key="2">
    <source>
        <dbReference type="EMBL" id="WZN41356.1"/>
    </source>
</evidence>
<name>A0ABZ2YNK1_9BACT</name>
<dbReference type="EMBL" id="CP149822">
    <property type="protein sequence ID" value="WZN41356.1"/>
    <property type="molecule type" value="Genomic_DNA"/>
</dbReference>
<dbReference type="PROSITE" id="PS51257">
    <property type="entry name" value="PROKAR_LIPOPROTEIN"/>
    <property type="match status" value="1"/>
</dbReference>
<evidence type="ECO:0008006" key="4">
    <source>
        <dbReference type="Google" id="ProtNLM"/>
    </source>
</evidence>
<reference evidence="3" key="1">
    <citation type="submission" date="2024-03" db="EMBL/GenBank/DDBJ databases">
        <title>Chitinophaga horti sp. nov., isolated from garden soil.</title>
        <authorList>
            <person name="Lee D.S."/>
            <person name="Han D.M."/>
            <person name="Baek J.H."/>
            <person name="Choi D.G."/>
            <person name="Jeon J.H."/>
            <person name="Jeon C.O."/>
        </authorList>
    </citation>
    <scope>NUCLEOTIDE SEQUENCE [LARGE SCALE GENOMIC DNA]</scope>
    <source>
        <strain evidence="3">GPA1</strain>
    </source>
</reference>